<dbReference type="InterPro" id="IPR001736">
    <property type="entry name" value="PLipase_D/transphosphatidylase"/>
</dbReference>
<evidence type="ECO:0000259" key="5">
    <source>
        <dbReference type="PROSITE" id="PS50035"/>
    </source>
</evidence>
<evidence type="ECO:0000313" key="7">
    <source>
        <dbReference type="Proteomes" id="UP000449969"/>
    </source>
</evidence>
<dbReference type="EC" id="3.1.4.4" evidence="2"/>
<keyword evidence="3" id="KW-0442">Lipid degradation</keyword>
<dbReference type="PROSITE" id="PS50035">
    <property type="entry name" value="PLD"/>
    <property type="match status" value="1"/>
</dbReference>
<evidence type="ECO:0000256" key="1">
    <source>
        <dbReference type="ARBA" id="ARBA00008664"/>
    </source>
</evidence>
<proteinExistence type="inferred from homology"/>
<dbReference type="AlphaFoldDB" id="A0A844T7Y0"/>
<dbReference type="EMBL" id="WQNE01000014">
    <property type="protein sequence ID" value="MVT75057.1"/>
    <property type="molecule type" value="Genomic_DNA"/>
</dbReference>
<sequence length="569" mass="64225">MREFEEGAVLHVRAIAGLHVVTLAWDFAPGQEAKKTGLLGFAIERTEFDKNDNVRERYFIRGIKRFNHKDEGLAPGTPVPTSEHPIQTFQWGDYTAKPETTYEFSVIPVYGKPKLLQLDVASATKIRVSTEAEEGGRKPGETTHDIYFNRGAAGSQAFARKFGKTELDEDDPNSDAMKWLSRGLFEALVKFIEYPSTLPNPDRYALRAMLYEFRYKPVGLAFKKAKNAGVDVDIRYEAQSYADENEEMIAAAKIKGICTPQKSRAGIRHNKFIVLLHNDVPIAVWTGSTNISSGGIFGHSNVGHVIWDGEIAQGFFDYWERLAAPDVTLAPLREANLAVDATPARHTLPPKNRILQLYSPRDEKTETTTLEWYADLLADAKRMACITFAFNLDDFFYKALAKDDDTLRYSLFDKDPGDEFADEIKVTGNSVMAPGAKLSKGDLEFFLGEKLTGFNRNFYVHDKFLLVDPLSADPVVVTGTANFSRPSQNANDENMLVIRGNARVADIYFGEFMRVFDHFYSRYVVKKIKEAGKGDPNAGFLKEDWKEWVPGHFKTGQKQLRREIFMKQD</sequence>
<organism evidence="6 7">
    <name type="scientific">Bradyrhizobium cajani</name>
    <dbReference type="NCBI Taxonomy" id="1928661"/>
    <lineage>
        <taxon>Bacteria</taxon>
        <taxon>Pseudomonadati</taxon>
        <taxon>Pseudomonadota</taxon>
        <taxon>Alphaproteobacteria</taxon>
        <taxon>Hyphomicrobiales</taxon>
        <taxon>Nitrobacteraceae</taxon>
        <taxon>Bradyrhizobium</taxon>
    </lineage>
</organism>
<dbReference type="GO" id="GO:0016891">
    <property type="term" value="F:RNA endonuclease activity producing 5'-phosphomonoesters, hydrolytic mechanism"/>
    <property type="evidence" value="ECO:0007669"/>
    <property type="project" value="TreeGrafter"/>
</dbReference>
<evidence type="ECO:0000256" key="3">
    <source>
        <dbReference type="ARBA" id="ARBA00022963"/>
    </source>
</evidence>
<comment type="similarity">
    <text evidence="1">Belongs to the phospholipase D family.</text>
</comment>
<dbReference type="GO" id="GO:0016042">
    <property type="term" value="P:lipid catabolic process"/>
    <property type="evidence" value="ECO:0007669"/>
    <property type="project" value="UniProtKB-KW"/>
</dbReference>
<comment type="caution">
    <text evidence="6">The sequence shown here is derived from an EMBL/GenBank/DDBJ whole genome shotgun (WGS) entry which is preliminary data.</text>
</comment>
<gene>
    <name evidence="6" type="ORF">GPL20_18805</name>
</gene>
<accession>A0A844T7Y0</accession>
<dbReference type="PANTHER" id="PTHR43856">
    <property type="entry name" value="CARDIOLIPIN HYDROLASE"/>
    <property type="match status" value="1"/>
</dbReference>
<feature type="domain" description="PLD phosphodiesterase" evidence="5">
    <location>
        <begin position="456"/>
        <end position="487"/>
    </location>
</feature>
<keyword evidence="7" id="KW-1185">Reference proteome</keyword>
<dbReference type="GO" id="GO:0006793">
    <property type="term" value="P:phosphorus metabolic process"/>
    <property type="evidence" value="ECO:0007669"/>
    <property type="project" value="UniProtKB-ARBA"/>
</dbReference>
<evidence type="ECO:0000256" key="2">
    <source>
        <dbReference type="ARBA" id="ARBA00012027"/>
    </source>
</evidence>
<dbReference type="Proteomes" id="UP000449969">
    <property type="component" value="Unassembled WGS sequence"/>
</dbReference>
<evidence type="ECO:0000256" key="4">
    <source>
        <dbReference type="ARBA" id="ARBA00023098"/>
    </source>
</evidence>
<name>A0A844T7Y0_9BRAD</name>
<dbReference type="PANTHER" id="PTHR43856:SF1">
    <property type="entry name" value="MITOCHONDRIAL CARDIOLIPIN HYDROLASE"/>
    <property type="match status" value="1"/>
</dbReference>
<dbReference type="RefSeq" id="WP_254126406.1">
    <property type="nucleotide sequence ID" value="NZ_JANADL010000071.1"/>
</dbReference>
<dbReference type="GO" id="GO:0004630">
    <property type="term" value="F:phospholipase D activity"/>
    <property type="evidence" value="ECO:0007669"/>
    <property type="project" value="UniProtKB-EC"/>
</dbReference>
<protein>
    <recommendedName>
        <fullName evidence="2">phospholipase D</fullName>
        <ecNumber evidence="2">3.1.4.4</ecNumber>
    </recommendedName>
</protein>
<reference evidence="6 7" key="1">
    <citation type="submission" date="2019-12" db="EMBL/GenBank/DDBJ databases">
        <title>Draft genome sequences Bradyrhizobium cajani AMBPC1010, Bradyrhizobium pachyrhizi AMBPC1040 and Bradyrhizobium yuanmingense ALSPC3051, three plant growth promoting strains isolated from nodules of Cajanus cajan L. in Dominican Republic.</title>
        <authorList>
            <person name="Flores-Felix J.D."/>
            <person name="Araujo J."/>
            <person name="Diaz-Alcantara C."/>
            <person name="Gonzalez-Andres F."/>
            <person name="Velazquez E."/>
        </authorList>
    </citation>
    <scope>NUCLEOTIDE SEQUENCE [LARGE SCALE GENOMIC DNA]</scope>
    <source>
        <strain evidence="6 7">1010</strain>
    </source>
</reference>
<keyword evidence="4" id="KW-0443">Lipid metabolism</keyword>
<dbReference type="SUPFAM" id="SSF56024">
    <property type="entry name" value="Phospholipase D/nuclease"/>
    <property type="match status" value="2"/>
</dbReference>
<dbReference type="InterPro" id="IPR051406">
    <property type="entry name" value="PLD_domain"/>
</dbReference>
<dbReference type="Gene3D" id="3.30.870.10">
    <property type="entry name" value="Endonuclease Chain A"/>
    <property type="match status" value="2"/>
</dbReference>
<evidence type="ECO:0000313" key="6">
    <source>
        <dbReference type="EMBL" id="MVT75057.1"/>
    </source>
</evidence>